<reference evidence="1 2" key="1">
    <citation type="submission" date="2014-04" db="EMBL/GenBank/DDBJ databases">
        <title>Genome assembly of Hyalangium minutum DSM 14724.</title>
        <authorList>
            <person name="Sharma G."/>
            <person name="Subramanian S."/>
        </authorList>
    </citation>
    <scope>NUCLEOTIDE SEQUENCE [LARGE SCALE GENOMIC DNA]</scope>
    <source>
        <strain evidence="1 2">DSM 14724</strain>
    </source>
</reference>
<organism evidence="1 2">
    <name type="scientific">Hyalangium minutum</name>
    <dbReference type="NCBI Taxonomy" id="394096"/>
    <lineage>
        <taxon>Bacteria</taxon>
        <taxon>Pseudomonadati</taxon>
        <taxon>Myxococcota</taxon>
        <taxon>Myxococcia</taxon>
        <taxon>Myxococcales</taxon>
        <taxon>Cystobacterineae</taxon>
        <taxon>Archangiaceae</taxon>
        <taxon>Hyalangium</taxon>
    </lineage>
</organism>
<dbReference type="STRING" id="394096.DB31_1581"/>
<dbReference type="PATRIC" id="fig|394096.3.peg.5918"/>
<accession>A0A085WA50</accession>
<comment type="caution">
    <text evidence="1">The sequence shown here is derived from an EMBL/GenBank/DDBJ whole genome shotgun (WGS) entry which is preliminary data.</text>
</comment>
<proteinExistence type="predicted"/>
<sequence length="59" mass="5793">MTSTITAAGSAAAATNIPIVSQVGAGISAVSSITGLAIENAGKIKEGFNKLGDKIKSLF</sequence>
<gene>
    <name evidence="1" type="ORF">DB31_1581</name>
</gene>
<evidence type="ECO:0000313" key="2">
    <source>
        <dbReference type="Proteomes" id="UP000028725"/>
    </source>
</evidence>
<name>A0A085WA50_9BACT</name>
<dbReference type="Proteomes" id="UP000028725">
    <property type="component" value="Unassembled WGS sequence"/>
</dbReference>
<dbReference type="AlphaFoldDB" id="A0A085WA50"/>
<dbReference type="EMBL" id="JMCB01000013">
    <property type="protein sequence ID" value="KFE64563.1"/>
    <property type="molecule type" value="Genomic_DNA"/>
</dbReference>
<keyword evidence="2" id="KW-1185">Reference proteome</keyword>
<evidence type="ECO:0000313" key="1">
    <source>
        <dbReference type="EMBL" id="KFE64563.1"/>
    </source>
</evidence>
<protein>
    <submittedName>
        <fullName evidence="1">Uncharacterized protein</fullName>
    </submittedName>
</protein>